<evidence type="ECO:0000313" key="2">
    <source>
        <dbReference type="Proteomes" id="UP000007037"/>
    </source>
</evidence>
<dbReference type="AlphaFoldDB" id="Q72SR8"/>
<evidence type="ECO:0000313" key="1">
    <source>
        <dbReference type="EMBL" id="AAS69910.1"/>
    </source>
</evidence>
<reference evidence="1 2" key="1">
    <citation type="journal article" date="2004" name="J. Bacteriol.">
        <title>Comparative genomics of two Leptospira interrogans serovars reveals novel insights into physiology and pathogenesis.</title>
        <authorList>
            <person name="Nascimento A.L."/>
            <person name="Ko A.I."/>
            <person name="Martins E.A."/>
            <person name="Monteiro-Vitorello C.B."/>
            <person name="Ho P.L."/>
            <person name="Haake D.A."/>
            <person name="Verjovski-Almeida S."/>
            <person name="Hartskeerl R.A."/>
            <person name="Marques M.V."/>
            <person name="Oliveira M.C."/>
            <person name="Menck C.F."/>
            <person name="Leite L.C."/>
            <person name="Carrer H."/>
            <person name="Coutinho L.L."/>
            <person name="Degrave W.M."/>
            <person name="Dellagostin O.A."/>
            <person name="El-Dorry H."/>
            <person name="Ferro E.S."/>
            <person name="Ferro M.I."/>
            <person name="Furlan L.R."/>
            <person name="Gamberini M."/>
            <person name="Giglioti E.A."/>
            <person name="Goes-Neto A."/>
            <person name="Goldman G.H."/>
            <person name="Goldman M.H."/>
            <person name="Harakava R."/>
            <person name="Jeronimo S.M."/>
            <person name="Junqueira-De-Azevedo I.L."/>
            <person name="Kimura E.T."/>
            <person name="Kuramae E.E."/>
            <person name="Lemos E.G."/>
            <person name="Lemos M.V."/>
            <person name="Marino C.L."/>
            <person name="Nunes L.R."/>
            <person name="De Oliveira R.C."/>
            <person name="Pereira G.G."/>
            <person name="Reis M.S."/>
            <person name="Schriefer A."/>
            <person name="Siqueira W.J."/>
            <person name="Sommer P."/>
            <person name="Tsai S.M."/>
            <person name="Simpson A.J."/>
            <person name="Ferro J.A."/>
            <person name="Camargo L.E."/>
            <person name="Kitajima J.P."/>
            <person name="Setubal J.C."/>
            <person name="Van Sluys M.A."/>
        </authorList>
    </citation>
    <scope>NUCLEOTIDE SEQUENCE [LARGE SCALE GENOMIC DNA]</scope>
    <source>
        <strain evidence="1 2">Fiocruz L1-130</strain>
    </source>
</reference>
<proteinExistence type="predicted"/>
<dbReference type="HOGENOM" id="CLU_1893621_0_0_12"/>
<dbReference type="AntiFam" id="ANF00001">
    <property type="entry name" value="Shadow ORF"/>
</dbReference>
<protein>
    <submittedName>
        <fullName evidence="1">Uncharacterized protein</fullName>
    </submittedName>
</protein>
<dbReference type="KEGG" id="lic:LIC_11307"/>
<organism evidence="1 2">
    <name type="scientific">Leptospira interrogans serogroup Icterohaemorrhagiae serovar copenhageni (strain Fiocruz L1-130)</name>
    <dbReference type="NCBI Taxonomy" id="267671"/>
    <lineage>
        <taxon>Bacteria</taxon>
        <taxon>Pseudomonadati</taxon>
        <taxon>Spirochaetota</taxon>
        <taxon>Spirochaetia</taxon>
        <taxon>Leptospirales</taxon>
        <taxon>Leptospiraceae</taxon>
        <taxon>Leptospira</taxon>
    </lineage>
</organism>
<accession>Q72SR8</accession>
<sequence length="134" mass="15210">MSANGSETPEFSRARDRPAFKLSKTLSIITNPTNNWISRSIVGITTKSSVKLSSHPTTRPIGKRCVEFSNATCRATLRERCIEFEESVVLSFSYFWVGEVFFIRKTYFLQVKRLILVGTLEKCAFGSLLILKSY</sequence>
<name>Q72SR8_LEPIC</name>
<dbReference type="EMBL" id="AE016823">
    <property type="protein sequence ID" value="AAS69910.1"/>
    <property type="molecule type" value="Genomic_DNA"/>
</dbReference>
<dbReference type="Proteomes" id="UP000007037">
    <property type="component" value="Chromosome I"/>
</dbReference>
<gene>
    <name evidence="1" type="ordered locus">LIC_11307</name>
</gene>